<comment type="similarity">
    <text evidence="1">Belongs to the V-ATPase V0D/AC39 subunit family.</text>
</comment>
<dbReference type="PANTHER" id="PTHR38682:SF1">
    <property type="entry name" value="V-TYPE ATP SYNTHASE SUBUNIT C"/>
    <property type="match status" value="1"/>
</dbReference>
<dbReference type="InterPro" id="IPR002843">
    <property type="entry name" value="ATPase_V0-cplx_csu/dsu"/>
</dbReference>
<dbReference type="Pfam" id="PF01992">
    <property type="entry name" value="vATP-synt_AC39"/>
    <property type="match status" value="1"/>
</dbReference>
<dbReference type="Proteomes" id="UP000019591">
    <property type="component" value="Plasmid EAL2_808p"/>
</dbReference>
<evidence type="ECO:0008006" key="6">
    <source>
        <dbReference type="Google" id="ProtNLM"/>
    </source>
</evidence>
<dbReference type="Gene3D" id="1.10.132.50">
    <property type="entry name" value="ATP synthase (C/AC39) subunit, domain 3"/>
    <property type="match status" value="1"/>
</dbReference>
<name>W8UB66_PEPAC</name>
<accession>W8UB66</accession>
<dbReference type="InterPro" id="IPR036079">
    <property type="entry name" value="ATPase_csu/dsu_sf"/>
</dbReference>
<dbReference type="InterPro" id="IPR044911">
    <property type="entry name" value="V-type_ATPase_csu/dsu_dom_3"/>
</dbReference>
<dbReference type="SUPFAM" id="SSF103486">
    <property type="entry name" value="V-type ATP synthase subunit C"/>
    <property type="match status" value="1"/>
</dbReference>
<dbReference type="HOGENOM" id="CLU_059311_1_1_9"/>
<dbReference type="PANTHER" id="PTHR38682">
    <property type="entry name" value="V-TYPE ATP SYNTHASE SUBUNIT C"/>
    <property type="match status" value="1"/>
</dbReference>
<evidence type="ECO:0000256" key="2">
    <source>
        <dbReference type="ARBA" id="ARBA00022448"/>
    </source>
</evidence>
<dbReference type="EMBL" id="CP007453">
    <property type="protein sequence ID" value="AHM58031.1"/>
    <property type="molecule type" value="Genomic_DNA"/>
</dbReference>
<geneLocation type="plasmid" evidence="4 5">
    <name>EAL2_808p</name>
</geneLocation>
<evidence type="ECO:0000313" key="5">
    <source>
        <dbReference type="Proteomes" id="UP000019591"/>
    </source>
</evidence>
<gene>
    <name evidence="4" type="ORF">EAL2_808p05280</name>
</gene>
<dbReference type="InterPro" id="IPR050873">
    <property type="entry name" value="V-ATPase_V0D/AC39_subunit"/>
</dbReference>
<keyword evidence="3" id="KW-0406">Ion transport</keyword>
<evidence type="ECO:0000256" key="1">
    <source>
        <dbReference type="ARBA" id="ARBA00006709"/>
    </source>
</evidence>
<evidence type="ECO:0000313" key="4">
    <source>
        <dbReference type="EMBL" id="AHM58031.1"/>
    </source>
</evidence>
<dbReference type="PATRIC" id="fig|1286171.3.peg.2712"/>
<dbReference type="eggNOG" id="COG1527">
    <property type="taxonomic scope" value="Bacteria"/>
</dbReference>
<keyword evidence="2" id="KW-0813">Transport</keyword>
<dbReference type="KEGG" id="eac:EAL2_808p05280"/>
<dbReference type="RefSeq" id="WP_242842522.1">
    <property type="nucleotide sequence ID" value="NZ_CP007453.1"/>
</dbReference>
<proteinExistence type="inferred from homology"/>
<evidence type="ECO:0000256" key="3">
    <source>
        <dbReference type="ARBA" id="ARBA00023065"/>
    </source>
</evidence>
<sequence length="324" mass="36130">MIVPENQYIYAVARIRSKELKLLDRVFIEQLIAASSYKEAIRLLRDRGWGDKGEESLEELLTFEREKTWNLIRELVGDISLFDAILCQNDYHNLKAAIKQVYLDKEIPDIFLAGGTVDLETIIRAVSEHNFTSLPEHMSGCANESYGVLFHTGNSQLADAIIDKACLDAVYAKGMASGNEAIMEYAELKVALSDILIAVRGHEAGRGSDFFKRTLAQCKTLDAMSLGEAAFAGLDAICGYLKTTCYSGAADALRMSTVAFEVWGDSLIISHMKRQKYNPFTASPLVAYVLARENEIKTVTIILKGKLYGLADKAIRERMRDMYV</sequence>
<dbReference type="AlphaFoldDB" id="W8UB66"/>
<reference evidence="4 5" key="1">
    <citation type="journal article" date="2014" name="Genome Announc.">
        <title>Complete Genome Sequence of Amino Acid-Utilizing Eubacterium acidaminophilum al-2 (DSM 3953).</title>
        <authorList>
            <person name="Poehlein A."/>
            <person name="Andreesen J.R."/>
            <person name="Daniel R."/>
        </authorList>
    </citation>
    <scope>NUCLEOTIDE SEQUENCE [LARGE SCALE GENOMIC DNA]</scope>
    <source>
        <strain evidence="4 5">DSM 3953</strain>
        <plasmid evidence="5">Plasmid EAL2_808p</plasmid>
    </source>
</reference>
<dbReference type="InterPro" id="IPR035067">
    <property type="entry name" value="V-type_ATPase_csu/dsu"/>
</dbReference>
<keyword evidence="5" id="KW-1185">Reference proteome</keyword>
<dbReference type="GO" id="GO:0046961">
    <property type="term" value="F:proton-transporting ATPase activity, rotational mechanism"/>
    <property type="evidence" value="ECO:0007669"/>
    <property type="project" value="InterPro"/>
</dbReference>
<protein>
    <recommendedName>
        <fullName evidence="6">V-type ATP synthase subunit C</fullName>
    </recommendedName>
</protein>
<organism evidence="4 5">
    <name type="scientific">Peptoclostridium acidaminophilum DSM 3953</name>
    <dbReference type="NCBI Taxonomy" id="1286171"/>
    <lineage>
        <taxon>Bacteria</taxon>
        <taxon>Bacillati</taxon>
        <taxon>Bacillota</taxon>
        <taxon>Clostridia</taxon>
        <taxon>Peptostreptococcales</taxon>
        <taxon>Peptoclostridiaceae</taxon>
        <taxon>Peptoclostridium</taxon>
    </lineage>
</organism>
<keyword evidence="4" id="KW-0614">Plasmid</keyword>
<dbReference type="Gene3D" id="1.20.1690.10">
    <property type="entry name" value="V-type ATP synthase subunit C domain"/>
    <property type="match status" value="2"/>
</dbReference>